<reference evidence="10 11" key="1">
    <citation type="submission" date="2016-12" db="EMBL/GenBank/DDBJ databases">
        <title>Trade-off between light-utilization and light-protection in marine flavobacteria.</title>
        <authorList>
            <person name="Kumagai Y."/>
            <person name="Yoshizawa S."/>
            <person name="Kogure K."/>
            <person name="Iwasaki W."/>
        </authorList>
    </citation>
    <scope>NUCLEOTIDE SEQUENCE [LARGE SCALE GENOMIC DNA]</scope>
    <source>
        <strain evidence="10 11">KCTC 12100</strain>
    </source>
</reference>
<dbReference type="OrthoDB" id="9783920at2"/>
<dbReference type="PANTHER" id="PTHR30588">
    <property type="entry name" value="BRANCHED-CHAIN AMINO ACID TRANSPORT SYSTEM 2 CARRIER PROTEIN"/>
    <property type="match status" value="1"/>
</dbReference>
<keyword evidence="11" id="KW-1185">Reference proteome</keyword>
<dbReference type="EMBL" id="MSCK01000002">
    <property type="protein sequence ID" value="PQJ69705.1"/>
    <property type="molecule type" value="Genomic_DNA"/>
</dbReference>
<evidence type="ECO:0000313" key="11">
    <source>
        <dbReference type="Proteomes" id="UP000247345"/>
    </source>
</evidence>
<keyword evidence="6" id="KW-0029">Amino-acid transport</keyword>
<dbReference type="PANTHER" id="PTHR30588:SF0">
    <property type="entry name" value="BRANCHED-CHAIN AMINO ACID PERMEASE BRNQ"/>
    <property type="match status" value="1"/>
</dbReference>
<dbReference type="GO" id="GO:0015820">
    <property type="term" value="P:L-leucine transport"/>
    <property type="evidence" value="ECO:0007669"/>
    <property type="project" value="TreeGrafter"/>
</dbReference>
<feature type="transmembrane region" description="Helical" evidence="9">
    <location>
        <begin position="113"/>
        <end position="131"/>
    </location>
</feature>
<feature type="transmembrane region" description="Helical" evidence="9">
    <location>
        <begin position="328"/>
        <end position="349"/>
    </location>
</feature>
<feature type="transmembrane region" description="Helical" evidence="9">
    <location>
        <begin position="217"/>
        <end position="243"/>
    </location>
</feature>
<evidence type="ECO:0000256" key="7">
    <source>
        <dbReference type="ARBA" id="ARBA00022989"/>
    </source>
</evidence>
<feature type="transmembrane region" description="Helical" evidence="9">
    <location>
        <begin position="183"/>
        <end position="205"/>
    </location>
</feature>
<dbReference type="NCBIfam" id="TIGR00796">
    <property type="entry name" value="livcs"/>
    <property type="match status" value="1"/>
</dbReference>
<dbReference type="GO" id="GO:0005304">
    <property type="term" value="F:L-valine transmembrane transporter activity"/>
    <property type="evidence" value="ECO:0007669"/>
    <property type="project" value="TreeGrafter"/>
</dbReference>
<feature type="transmembrane region" description="Helical" evidence="9">
    <location>
        <begin position="7"/>
        <end position="26"/>
    </location>
</feature>
<evidence type="ECO:0000256" key="1">
    <source>
        <dbReference type="ARBA" id="ARBA00004651"/>
    </source>
</evidence>
<dbReference type="InterPro" id="IPR004685">
    <property type="entry name" value="Brnchd-chn_aa_trnsp_Livcs"/>
</dbReference>
<keyword evidence="8 9" id="KW-0472">Membrane</keyword>
<evidence type="ECO:0000256" key="3">
    <source>
        <dbReference type="ARBA" id="ARBA00022448"/>
    </source>
</evidence>
<dbReference type="RefSeq" id="WP_105050608.1">
    <property type="nucleotide sequence ID" value="NZ_CP150661.1"/>
</dbReference>
<keyword evidence="7 9" id="KW-1133">Transmembrane helix</keyword>
<dbReference type="AlphaFoldDB" id="A0A2P6C9U1"/>
<comment type="caution">
    <text evidence="10">The sequence shown here is derived from an EMBL/GenBank/DDBJ whole genome shotgun (WGS) entry which is preliminary data.</text>
</comment>
<evidence type="ECO:0000256" key="6">
    <source>
        <dbReference type="ARBA" id="ARBA00022970"/>
    </source>
</evidence>
<evidence type="ECO:0000256" key="2">
    <source>
        <dbReference type="ARBA" id="ARBA00008540"/>
    </source>
</evidence>
<keyword evidence="3" id="KW-0813">Transport</keyword>
<dbReference type="GO" id="GO:0015818">
    <property type="term" value="P:isoleucine transport"/>
    <property type="evidence" value="ECO:0007669"/>
    <property type="project" value="TreeGrafter"/>
</dbReference>
<gene>
    <name evidence="10" type="ORF">BTO14_12825</name>
</gene>
<protein>
    <submittedName>
        <fullName evidence="10">Branched-chain amino acid transport system II carrier protein</fullName>
    </submittedName>
</protein>
<keyword evidence="5 9" id="KW-0812">Transmembrane</keyword>
<feature type="transmembrane region" description="Helical" evidence="9">
    <location>
        <begin position="143"/>
        <end position="163"/>
    </location>
</feature>
<evidence type="ECO:0000256" key="5">
    <source>
        <dbReference type="ARBA" id="ARBA00022692"/>
    </source>
</evidence>
<dbReference type="Proteomes" id="UP000247345">
    <property type="component" value="Unassembled WGS sequence"/>
</dbReference>
<feature type="transmembrane region" description="Helical" evidence="9">
    <location>
        <begin position="402"/>
        <end position="420"/>
    </location>
</feature>
<proteinExistence type="inferred from homology"/>
<evidence type="ECO:0000256" key="8">
    <source>
        <dbReference type="ARBA" id="ARBA00023136"/>
    </source>
</evidence>
<feature type="transmembrane region" description="Helical" evidence="9">
    <location>
        <begin position="361"/>
        <end position="382"/>
    </location>
</feature>
<keyword evidence="4" id="KW-1003">Cell membrane</keyword>
<name>A0A2P6C9U1_9FLAO</name>
<sequence>MNKTKEIWIAGFALFSLFFGAGNLILPTSLGVKAGPDWWVVVLGFVITAIAIPILAIFAHARLQGTLYDFGKKVSPLFSTIYCFLIYIIAIAIPSPRTAAVTHEIAIQPFFESSALVTSVIYFVLVFLFAVNRSKIISLIGQFLTPIIVLILLIIIAIASFTSPGTINPAVFKHPFVDGILEGYQTFDAIAGVILGAVIVISLHLRGHTTFDAKKELVTKAGIIAGAGLLLIYGGLIFSGALFSSTFAENATRIEILSGLSTLTLGHLGSTFLSVLVALACFTTAIGVITGTADYVRGICNNSNTAYTITAAVSAVIGIIVGSNDVGFIIDVAVPALMFVYPITIVLILLNVVPEKYASKLVFRGVVIITFIFSIPDFLGFIIPRENLTGIKSIIPFAEHSLGWVLPALLGFLVFNLIVFSNKKRLKNS</sequence>
<organism evidence="10 11">
    <name type="scientific">Polaribacter butkevichii</name>
    <dbReference type="NCBI Taxonomy" id="218490"/>
    <lineage>
        <taxon>Bacteria</taxon>
        <taxon>Pseudomonadati</taxon>
        <taxon>Bacteroidota</taxon>
        <taxon>Flavobacteriia</taxon>
        <taxon>Flavobacteriales</taxon>
        <taxon>Flavobacteriaceae</taxon>
    </lineage>
</organism>
<evidence type="ECO:0000256" key="9">
    <source>
        <dbReference type="SAM" id="Phobius"/>
    </source>
</evidence>
<dbReference type="Pfam" id="PF05525">
    <property type="entry name" value="Branch_AA_trans"/>
    <property type="match status" value="1"/>
</dbReference>
<comment type="subcellular location">
    <subcellularLocation>
        <location evidence="1">Cell membrane</location>
        <topology evidence="1">Multi-pass membrane protein</topology>
    </subcellularLocation>
</comment>
<feature type="transmembrane region" description="Helical" evidence="9">
    <location>
        <begin position="305"/>
        <end position="322"/>
    </location>
</feature>
<evidence type="ECO:0000313" key="10">
    <source>
        <dbReference type="EMBL" id="PQJ69705.1"/>
    </source>
</evidence>
<evidence type="ECO:0000256" key="4">
    <source>
        <dbReference type="ARBA" id="ARBA00022475"/>
    </source>
</evidence>
<feature type="transmembrane region" description="Helical" evidence="9">
    <location>
        <begin position="272"/>
        <end position="293"/>
    </location>
</feature>
<feature type="transmembrane region" description="Helical" evidence="9">
    <location>
        <begin position="38"/>
        <end position="62"/>
    </location>
</feature>
<dbReference type="GO" id="GO:0005886">
    <property type="term" value="C:plasma membrane"/>
    <property type="evidence" value="ECO:0007669"/>
    <property type="project" value="UniProtKB-SubCell"/>
</dbReference>
<dbReference type="GO" id="GO:0015188">
    <property type="term" value="F:L-isoleucine transmembrane transporter activity"/>
    <property type="evidence" value="ECO:0007669"/>
    <property type="project" value="TreeGrafter"/>
</dbReference>
<comment type="similarity">
    <text evidence="2">Belongs to the branched chain amino acid transporter family.</text>
</comment>
<feature type="transmembrane region" description="Helical" evidence="9">
    <location>
        <begin position="74"/>
        <end position="93"/>
    </location>
</feature>
<accession>A0A2P6C9U1</accession>
<dbReference type="GO" id="GO:0015190">
    <property type="term" value="F:L-leucine transmembrane transporter activity"/>
    <property type="evidence" value="ECO:0007669"/>
    <property type="project" value="TreeGrafter"/>
</dbReference>